<comment type="caution">
    <text evidence="2">The sequence shown here is derived from an EMBL/GenBank/DDBJ whole genome shotgun (WGS) entry which is preliminary data.</text>
</comment>
<reference evidence="2 3" key="1">
    <citation type="submission" date="2016-03" db="EMBL/GenBank/DDBJ databases">
        <title>Whole genome sequencing of Grifola frondosa 9006-11.</title>
        <authorList>
            <person name="Min B."/>
            <person name="Park H."/>
            <person name="Kim J.-G."/>
            <person name="Cho H."/>
            <person name="Oh Y.-L."/>
            <person name="Kong W.-S."/>
            <person name="Choi I.-G."/>
        </authorList>
    </citation>
    <scope>NUCLEOTIDE SEQUENCE [LARGE SCALE GENOMIC DNA]</scope>
    <source>
        <strain evidence="2 3">9006-11</strain>
    </source>
</reference>
<dbReference type="Proteomes" id="UP000092993">
    <property type="component" value="Unassembled WGS sequence"/>
</dbReference>
<evidence type="ECO:0000256" key="1">
    <source>
        <dbReference type="SAM" id="MobiDB-lite"/>
    </source>
</evidence>
<dbReference type="AlphaFoldDB" id="A0A1C7M0Y4"/>
<evidence type="ECO:0000313" key="2">
    <source>
        <dbReference type="EMBL" id="OBZ70585.1"/>
    </source>
</evidence>
<feature type="region of interest" description="Disordered" evidence="1">
    <location>
        <begin position="129"/>
        <end position="157"/>
    </location>
</feature>
<accession>A0A1C7M0Y4</accession>
<organism evidence="2 3">
    <name type="scientific">Grifola frondosa</name>
    <name type="common">Maitake</name>
    <name type="synonym">Polyporus frondosus</name>
    <dbReference type="NCBI Taxonomy" id="5627"/>
    <lineage>
        <taxon>Eukaryota</taxon>
        <taxon>Fungi</taxon>
        <taxon>Dikarya</taxon>
        <taxon>Basidiomycota</taxon>
        <taxon>Agaricomycotina</taxon>
        <taxon>Agaricomycetes</taxon>
        <taxon>Polyporales</taxon>
        <taxon>Grifolaceae</taxon>
        <taxon>Grifola</taxon>
    </lineage>
</organism>
<proteinExistence type="predicted"/>
<feature type="compositionally biased region" description="Basic and acidic residues" evidence="1">
    <location>
        <begin position="75"/>
        <end position="85"/>
    </location>
</feature>
<feature type="region of interest" description="Disordered" evidence="1">
    <location>
        <begin position="1"/>
        <end position="88"/>
    </location>
</feature>
<name>A0A1C7M0Y4_GRIFR</name>
<evidence type="ECO:0000313" key="3">
    <source>
        <dbReference type="Proteomes" id="UP000092993"/>
    </source>
</evidence>
<feature type="compositionally biased region" description="Basic and acidic residues" evidence="1">
    <location>
        <begin position="1"/>
        <end position="11"/>
    </location>
</feature>
<protein>
    <submittedName>
        <fullName evidence="2">Uncharacterized protein</fullName>
    </submittedName>
</protein>
<feature type="compositionally biased region" description="Low complexity" evidence="1">
    <location>
        <begin position="129"/>
        <end position="146"/>
    </location>
</feature>
<gene>
    <name evidence="2" type="ORF">A0H81_09051</name>
</gene>
<dbReference type="EMBL" id="LUGG01000013">
    <property type="protein sequence ID" value="OBZ70585.1"/>
    <property type="molecule type" value="Genomic_DNA"/>
</dbReference>
<feature type="region of interest" description="Disordered" evidence="1">
    <location>
        <begin position="192"/>
        <end position="233"/>
    </location>
</feature>
<sequence>MTQSSRREQGGTERATLTLSSPTTGITHYEPNTPPVRARQPRPSPSPARPNAPQTPTARQRSPSYRRGAPVRAPSADDVRVRDAPASKQPRVAIVLACPRPQTRAPSELSSPVSGVTYEPDFLPFRCGAGSASSAVSTPSPAPTRALPNPVRASASLGSVPHISRGERCECDEPRLICECCGRPVILRVPRSPAQSTNAHRDRSPHAQDTAPPSPTRPFMRSSRVLSRSQSEQNALSPLSALGLLSLREPPHTSVVVHDAASDPRSPIRRGSRVPISAAAAFGRPSPSMPSIGESLIGLRRRCCMLKEEKV</sequence>
<feature type="compositionally biased region" description="Polar residues" evidence="1">
    <location>
        <begin position="15"/>
        <end position="26"/>
    </location>
</feature>
<keyword evidence="3" id="KW-1185">Reference proteome</keyword>
<feature type="compositionally biased region" description="Polar residues" evidence="1">
    <location>
        <begin position="224"/>
        <end position="233"/>
    </location>
</feature>